<accession>A0ACC1IXU4</accession>
<reference evidence="1" key="1">
    <citation type="submission" date="2022-07" db="EMBL/GenBank/DDBJ databases">
        <title>Phylogenomic reconstructions and comparative analyses of Kickxellomycotina fungi.</title>
        <authorList>
            <person name="Reynolds N.K."/>
            <person name="Stajich J.E."/>
            <person name="Barry K."/>
            <person name="Grigoriev I.V."/>
            <person name="Crous P."/>
            <person name="Smith M.E."/>
        </authorList>
    </citation>
    <scope>NUCLEOTIDE SEQUENCE</scope>
    <source>
        <strain evidence="1">NRRL 5244</strain>
    </source>
</reference>
<dbReference type="Proteomes" id="UP001150603">
    <property type="component" value="Unassembled WGS sequence"/>
</dbReference>
<protein>
    <submittedName>
        <fullName evidence="1">Uncharacterized protein</fullName>
    </submittedName>
</protein>
<dbReference type="EMBL" id="JANBPW010006785">
    <property type="protein sequence ID" value="KAJ1927548.1"/>
    <property type="molecule type" value="Genomic_DNA"/>
</dbReference>
<gene>
    <name evidence="1" type="ORF">FBU59_007212</name>
</gene>
<sequence>MAGYVSTISGLLPVYSPLLSMQSPTSASHLGVFGISTNGTSHNDGSDISPKEIANSLTSAITLAFGALDSTVQHALDFVSAQVVAQSCTNIAAHLRRTTSHYRHTNRDPPTSASTYISKLFTPLETVEQQVTALQTQSG</sequence>
<evidence type="ECO:0000313" key="1">
    <source>
        <dbReference type="EMBL" id="KAJ1927548.1"/>
    </source>
</evidence>
<keyword evidence="2" id="KW-1185">Reference proteome</keyword>
<comment type="caution">
    <text evidence="1">The sequence shown here is derived from an EMBL/GenBank/DDBJ whole genome shotgun (WGS) entry which is preliminary data.</text>
</comment>
<proteinExistence type="predicted"/>
<name>A0ACC1IXU4_9FUNG</name>
<organism evidence="1 2">
    <name type="scientific">Linderina macrospora</name>
    <dbReference type="NCBI Taxonomy" id="4868"/>
    <lineage>
        <taxon>Eukaryota</taxon>
        <taxon>Fungi</taxon>
        <taxon>Fungi incertae sedis</taxon>
        <taxon>Zoopagomycota</taxon>
        <taxon>Kickxellomycotina</taxon>
        <taxon>Kickxellomycetes</taxon>
        <taxon>Kickxellales</taxon>
        <taxon>Kickxellaceae</taxon>
        <taxon>Linderina</taxon>
    </lineage>
</organism>
<feature type="non-terminal residue" evidence="1">
    <location>
        <position position="139"/>
    </location>
</feature>
<evidence type="ECO:0000313" key="2">
    <source>
        <dbReference type="Proteomes" id="UP001150603"/>
    </source>
</evidence>